<dbReference type="Proteomes" id="UP000886595">
    <property type="component" value="Unassembled WGS sequence"/>
</dbReference>
<organism evidence="1 2">
    <name type="scientific">Brassica carinata</name>
    <name type="common">Ethiopian mustard</name>
    <name type="synonym">Abyssinian cabbage</name>
    <dbReference type="NCBI Taxonomy" id="52824"/>
    <lineage>
        <taxon>Eukaryota</taxon>
        <taxon>Viridiplantae</taxon>
        <taxon>Streptophyta</taxon>
        <taxon>Embryophyta</taxon>
        <taxon>Tracheophyta</taxon>
        <taxon>Spermatophyta</taxon>
        <taxon>Magnoliopsida</taxon>
        <taxon>eudicotyledons</taxon>
        <taxon>Gunneridae</taxon>
        <taxon>Pentapetalae</taxon>
        <taxon>rosids</taxon>
        <taxon>malvids</taxon>
        <taxon>Brassicales</taxon>
        <taxon>Brassicaceae</taxon>
        <taxon>Brassiceae</taxon>
        <taxon>Brassica</taxon>
    </lineage>
</organism>
<evidence type="ECO:0000313" key="2">
    <source>
        <dbReference type="Proteomes" id="UP000886595"/>
    </source>
</evidence>
<reference evidence="1 2" key="1">
    <citation type="submission" date="2020-02" db="EMBL/GenBank/DDBJ databases">
        <authorList>
            <person name="Ma Q."/>
            <person name="Huang Y."/>
            <person name="Song X."/>
            <person name="Pei D."/>
        </authorList>
    </citation>
    <scope>NUCLEOTIDE SEQUENCE [LARGE SCALE GENOMIC DNA]</scope>
    <source>
        <strain evidence="1">Sxm20200214</strain>
        <tissue evidence="1">Leaf</tissue>
    </source>
</reference>
<comment type="caution">
    <text evidence="1">The sequence shown here is derived from an EMBL/GenBank/DDBJ whole genome shotgun (WGS) entry which is preliminary data.</text>
</comment>
<keyword evidence="2" id="KW-1185">Reference proteome</keyword>
<dbReference type="EMBL" id="JAAMPC010000016">
    <property type="protein sequence ID" value="KAG2250141.1"/>
    <property type="molecule type" value="Genomic_DNA"/>
</dbReference>
<dbReference type="OrthoDB" id="1695787at2759"/>
<dbReference type="AlphaFoldDB" id="A0A8X7TQT3"/>
<sequence length="216" mass="24280">MAFLVGGAICLVNSVSERDLSLLTSYAGGIPSRRLLRGTMVKQPRKFEAITGGSPADVSEKSTKPYHLEEGEVVTRFPWVNLRKDHYRNLEASDTRALKHHSRWAGFLAYFAYQFRGYRLSPDQFRLDYTHSFRISPNPGTKSVKEHSTKRPAFANPEAVFVEAVLQFRPKPSGRGHACLVSQIVVPILSRISDEAGLRVLRQRLAKIRAKDARAS</sequence>
<name>A0A8X7TQT3_BRACI</name>
<accession>A0A8X7TQT3</accession>
<proteinExistence type="predicted"/>
<gene>
    <name evidence="1" type="ORF">Bca52824_080277</name>
</gene>
<evidence type="ECO:0000313" key="1">
    <source>
        <dbReference type="EMBL" id="KAG2250141.1"/>
    </source>
</evidence>
<protein>
    <submittedName>
        <fullName evidence="1">Uncharacterized protein</fullName>
    </submittedName>
</protein>